<dbReference type="OrthoDB" id="8595007at2"/>
<dbReference type="AlphaFoldDB" id="A0A3S0H632"/>
<dbReference type="EMBL" id="RXOF01000004">
    <property type="protein sequence ID" value="RTQ50652.1"/>
    <property type="molecule type" value="Genomic_DNA"/>
</dbReference>
<evidence type="ECO:0000313" key="5">
    <source>
        <dbReference type="Proteomes" id="UP000282184"/>
    </source>
</evidence>
<name>A0A3S0H632_9BACT</name>
<protein>
    <submittedName>
        <fullName evidence="4">DUF3857 domain-containing protein</fullName>
    </submittedName>
</protein>
<dbReference type="SUPFAM" id="SSF54001">
    <property type="entry name" value="Cysteine proteinases"/>
    <property type="match status" value="1"/>
</dbReference>
<keyword evidence="1" id="KW-0732">Signal</keyword>
<evidence type="ECO:0000259" key="3">
    <source>
        <dbReference type="Pfam" id="PF12969"/>
    </source>
</evidence>
<dbReference type="InterPro" id="IPR038765">
    <property type="entry name" value="Papain-like_cys_pep_sf"/>
</dbReference>
<feature type="chain" id="PRO_5018574882" evidence="1">
    <location>
        <begin position="29"/>
        <end position="650"/>
    </location>
</feature>
<proteinExistence type="predicted"/>
<evidence type="ECO:0000256" key="1">
    <source>
        <dbReference type="SAM" id="SignalP"/>
    </source>
</evidence>
<evidence type="ECO:0000313" key="4">
    <source>
        <dbReference type="EMBL" id="RTQ50652.1"/>
    </source>
</evidence>
<dbReference type="InterPro" id="IPR024618">
    <property type="entry name" value="DUF3857"/>
</dbReference>
<accession>A0A3S0H632</accession>
<evidence type="ECO:0000259" key="2">
    <source>
        <dbReference type="Pfam" id="PF01841"/>
    </source>
</evidence>
<dbReference type="RefSeq" id="WP_126692720.1">
    <property type="nucleotide sequence ID" value="NZ_RXOF01000004.1"/>
</dbReference>
<comment type="caution">
    <text evidence="4">The sequence shown here is derived from an EMBL/GenBank/DDBJ whole genome shotgun (WGS) entry which is preliminary data.</text>
</comment>
<feature type="domain" description="DUF3857" evidence="3">
    <location>
        <begin position="64"/>
        <end position="227"/>
    </location>
</feature>
<sequence>MSYFVRTIARTAPLLGGLLLLGSPLARAGADPRWPAYGIPAALRENAHAVIRQQDDIITVKGAGRLVHTVHRVVTVLDDQGQDWGQAGVPYDKLRQLSYLRGNVYDATGRLIRSLRAADTKDYSASGDANLYTDNRVRVADLRQTSYPYTAEFEYEVNSSNTLYFPTWQPQRDENLSVEHATLRVVTPPELPLRYLEERLPAGSTVAKSGQGSLLVYAWQLTQLPAVEREPYSLPLAELVPTVYTSPTAFEVQGFRGSLTSWQELGQWAFQLNQDRAALPPEVQAKVAELVKGVNDPKERVRKIYQYLQSNTRYVSVQLGIGGYQSFPASTVAGNGYGDCKALSNYCMALLKAAGVESYCAWVTSGRGAPAVRTAFPNDRFNHAILCVPMQKDTVWLECTSQNEAFGYMGSFTGGRHALLLTPQGGKLVRTPRYSALDNRQYRRAEVQIDAQGHGRATVRTVSTGEQQEDLAGMIHALPADEQRKYAYKRLPLSGVTIEQSSWQTDHRGAQPAVTEQLTLALPSYASQTGRRLFLTPNLLNRMPPPAPRVGARQSPLRLSMPFTDADTIRYRLPAGYKPEAVPAPVQLRTAFGTYEAQTQVLPDGTVQYTRRLQMPAGRFEAKDYEAYEDFHQRISKADRAQLVLIRPES</sequence>
<dbReference type="Gene3D" id="3.10.620.30">
    <property type="match status" value="1"/>
</dbReference>
<dbReference type="InterPro" id="IPR002931">
    <property type="entry name" value="Transglutaminase-like"/>
</dbReference>
<feature type="domain" description="Transglutaminase-like" evidence="2">
    <location>
        <begin position="287"/>
        <end position="358"/>
    </location>
</feature>
<keyword evidence="5" id="KW-1185">Reference proteome</keyword>
<reference evidence="4 5" key="1">
    <citation type="submission" date="2018-12" db="EMBL/GenBank/DDBJ databases">
        <title>Hymenobacter gummosus sp. nov., isolated from a spring.</title>
        <authorList>
            <person name="Nie L."/>
        </authorList>
    </citation>
    <scope>NUCLEOTIDE SEQUENCE [LARGE SCALE GENOMIC DNA]</scope>
    <source>
        <strain evidence="4 5">KCTC 52166</strain>
    </source>
</reference>
<dbReference type="Gene3D" id="2.60.40.3140">
    <property type="match status" value="1"/>
</dbReference>
<dbReference type="Gene3D" id="2.60.120.1130">
    <property type="match status" value="1"/>
</dbReference>
<dbReference type="Pfam" id="PF01841">
    <property type="entry name" value="Transglut_core"/>
    <property type="match status" value="1"/>
</dbReference>
<dbReference type="Proteomes" id="UP000282184">
    <property type="component" value="Unassembled WGS sequence"/>
</dbReference>
<dbReference type="Pfam" id="PF12969">
    <property type="entry name" value="DUF3857"/>
    <property type="match status" value="1"/>
</dbReference>
<gene>
    <name evidence="4" type="ORF">EJV47_08440</name>
</gene>
<organism evidence="4 5">
    <name type="scientific">Hymenobacter gummosus</name>
    <dbReference type="NCBI Taxonomy" id="1776032"/>
    <lineage>
        <taxon>Bacteria</taxon>
        <taxon>Pseudomonadati</taxon>
        <taxon>Bacteroidota</taxon>
        <taxon>Cytophagia</taxon>
        <taxon>Cytophagales</taxon>
        <taxon>Hymenobacteraceae</taxon>
        <taxon>Hymenobacter</taxon>
    </lineage>
</organism>
<feature type="signal peptide" evidence="1">
    <location>
        <begin position="1"/>
        <end position="28"/>
    </location>
</feature>